<dbReference type="GO" id="GO:0005886">
    <property type="term" value="C:plasma membrane"/>
    <property type="evidence" value="ECO:0007669"/>
    <property type="project" value="UniProtKB-SubCell"/>
</dbReference>
<evidence type="ECO:0000256" key="6">
    <source>
        <dbReference type="ARBA" id="ARBA00022989"/>
    </source>
</evidence>
<evidence type="ECO:0000256" key="5">
    <source>
        <dbReference type="ARBA" id="ARBA00022960"/>
    </source>
</evidence>
<dbReference type="Pfam" id="PF04093">
    <property type="entry name" value="MreD"/>
    <property type="match status" value="1"/>
</dbReference>
<gene>
    <name evidence="9" type="primary">mreD</name>
    <name evidence="9" type="ORF">DXX99_06925</name>
</gene>
<comment type="similarity">
    <text evidence="2">Belongs to the MreD family.</text>
</comment>
<dbReference type="InterPro" id="IPR007227">
    <property type="entry name" value="Cell_shape_determining_MreD"/>
</dbReference>
<evidence type="ECO:0000256" key="4">
    <source>
        <dbReference type="ARBA" id="ARBA00022692"/>
    </source>
</evidence>
<keyword evidence="10" id="KW-1185">Reference proteome</keyword>
<comment type="subcellular location">
    <subcellularLocation>
        <location evidence="1">Cell membrane</location>
        <topology evidence="1">Multi-pass membrane protein</topology>
    </subcellularLocation>
</comment>
<evidence type="ECO:0000256" key="1">
    <source>
        <dbReference type="ARBA" id="ARBA00004651"/>
    </source>
</evidence>
<dbReference type="OrthoDB" id="9796616at2"/>
<proteinExistence type="inferred from homology"/>
<keyword evidence="4 8" id="KW-0812">Transmembrane</keyword>
<dbReference type="EMBL" id="QSLN01000008">
    <property type="protein sequence ID" value="RDV82927.1"/>
    <property type="molecule type" value="Genomic_DNA"/>
</dbReference>
<evidence type="ECO:0000313" key="9">
    <source>
        <dbReference type="EMBL" id="RDV82927.1"/>
    </source>
</evidence>
<keyword evidence="3" id="KW-1003">Cell membrane</keyword>
<accession>A0A3D8P301</accession>
<name>A0A3D8P301_9THEO</name>
<dbReference type="AlphaFoldDB" id="A0A3D8P301"/>
<evidence type="ECO:0000256" key="8">
    <source>
        <dbReference type="SAM" id="Phobius"/>
    </source>
</evidence>
<dbReference type="NCBIfam" id="TIGR03426">
    <property type="entry name" value="shape_MreD"/>
    <property type="match status" value="1"/>
</dbReference>
<keyword evidence="6 8" id="KW-1133">Transmembrane helix</keyword>
<reference evidence="9 10" key="1">
    <citation type="submission" date="2018-08" db="EMBL/GenBank/DDBJ databases">
        <title>Form III RuBisCO-mediated autotrophy in Thermodesulfobium bacteria.</title>
        <authorList>
            <person name="Toshchakov S.V."/>
            <person name="Kublanov I.V."/>
            <person name="Frolov E."/>
            <person name="Bonch-Osmolovskaya E.A."/>
            <person name="Tourova T.P."/>
            <person name="Chernych N.A."/>
            <person name="Lebedinsky A.V."/>
        </authorList>
    </citation>
    <scope>NUCLEOTIDE SEQUENCE [LARGE SCALE GENOMIC DNA]</scope>
    <source>
        <strain evidence="9 10">SR</strain>
    </source>
</reference>
<sequence>MQTFILLWLVGFSLLLQTTVLTYLRVAGVRPDLLLILVAFIGFWRGPREGGLWGVVAGLLCDLVAGGFVGLNALTKLLAGYLAGQAGVFFYRESSLTCALVTGTVTLVAELATYLLLLFLGIWLPLKNTLLYLILPVTAYNTVAAVVLFYPWQRLLSRRLRAR</sequence>
<evidence type="ECO:0000256" key="7">
    <source>
        <dbReference type="ARBA" id="ARBA00023136"/>
    </source>
</evidence>
<feature type="transmembrane region" description="Helical" evidence="8">
    <location>
        <begin position="52"/>
        <end position="75"/>
    </location>
</feature>
<dbReference type="RefSeq" id="WP_115792768.1">
    <property type="nucleotide sequence ID" value="NZ_QSLN01000008.1"/>
</dbReference>
<feature type="transmembrane region" description="Helical" evidence="8">
    <location>
        <begin position="6"/>
        <end position="24"/>
    </location>
</feature>
<feature type="transmembrane region" description="Helical" evidence="8">
    <location>
        <begin position="130"/>
        <end position="152"/>
    </location>
</feature>
<evidence type="ECO:0000256" key="3">
    <source>
        <dbReference type="ARBA" id="ARBA00022475"/>
    </source>
</evidence>
<keyword evidence="7 8" id="KW-0472">Membrane</keyword>
<dbReference type="GO" id="GO:0008360">
    <property type="term" value="P:regulation of cell shape"/>
    <property type="evidence" value="ECO:0007669"/>
    <property type="project" value="UniProtKB-KW"/>
</dbReference>
<keyword evidence="5" id="KW-0133">Cell shape</keyword>
<organism evidence="9 10">
    <name type="scientific">Ammonifex thiophilus</name>
    <dbReference type="NCBI Taxonomy" id="444093"/>
    <lineage>
        <taxon>Bacteria</taxon>
        <taxon>Bacillati</taxon>
        <taxon>Bacillota</taxon>
        <taxon>Clostridia</taxon>
        <taxon>Thermoanaerobacterales</taxon>
        <taxon>Thermoanaerobacteraceae</taxon>
        <taxon>Ammonifex</taxon>
    </lineage>
</organism>
<dbReference type="Gene3D" id="1.10.1760.20">
    <property type="match status" value="1"/>
</dbReference>
<protein>
    <submittedName>
        <fullName evidence="9">Rod shape-determining protein MreD</fullName>
    </submittedName>
</protein>
<evidence type="ECO:0000256" key="2">
    <source>
        <dbReference type="ARBA" id="ARBA00007776"/>
    </source>
</evidence>
<dbReference type="Proteomes" id="UP000256329">
    <property type="component" value="Unassembled WGS sequence"/>
</dbReference>
<evidence type="ECO:0000313" key="10">
    <source>
        <dbReference type="Proteomes" id="UP000256329"/>
    </source>
</evidence>
<feature type="transmembrane region" description="Helical" evidence="8">
    <location>
        <begin position="96"/>
        <end position="124"/>
    </location>
</feature>
<comment type="caution">
    <text evidence="9">The sequence shown here is derived from an EMBL/GenBank/DDBJ whole genome shotgun (WGS) entry which is preliminary data.</text>
</comment>